<dbReference type="Proteomes" id="UP001188597">
    <property type="component" value="Unassembled WGS sequence"/>
</dbReference>
<comment type="caution">
    <text evidence="1">The sequence shown here is derived from an EMBL/GenBank/DDBJ whole genome shotgun (WGS) entry which is preliminary data.</text>
</comment>
<gene>
    <name evidence="1" type="ORF">RJ639_014688</name>
</gene>
<proteinExistence type="predicted"/>
<dbReference type="EMBL" id="JAVXUP010001653">
    <property type="protein sequence ID" value="KAK3009372.1"/>
    <property type="molecule type" value="Genomic_DNA"/>
</dbReference>
<reference evidence="1" key="1">
    <citation type="submission" date="2022-12" db="EMBL/GenBank/DDBJ databases">
        <title>Draft genome assemblies for two species of Escallonia (Escalloniales).</title>
        <authorList>
            <person name="Chanderbali A."/>
            <person name="Dervinis C."/>
            <person name="Anghel I."/>
            <person name="Soltis D."/>
            <person name="Soltis P."/>
            <person name="Zapata F."/>
        </authorList>
    </citation>
    <scope>NUCLEOTIDE SEQUENCE</scope>
    <source>
        <strain evidence="1">UCBG64.0493</strain>
        <tissue evidence="1">Leaf</tissue>
    </source>
</reference>
<accession>A0AA88VIH2</accession>
<evidence type="ECO:0000313" key="1">
    <source>
        <dbReference type="EMBL" id="KAK3009372.1"/>
    </source>
</evidence>
<evidence type="ECO:0000313" key="2">
    <source>
        <dbReference type="Proteomes" id="UP001188597"/>
    </source>
</evidence>
<name>A0AA88VIH2_9ASTE</name>
<protein>
    <submittedName>
        <fullName evidence="1">Uncharacterized protein</fullName>
    </submittedName>
</protein>
<keyword evidence="2" id="KW-1185">Reference proteome</keyword>
<sequence>MKGSIMNAISGAIPDSDNAKMYLAHIEEQFQGSSKAHATTLITKIVKLKYSGSKGVREHILWMNDMASQLKGLDMKISEECGIVALYTMPGTPLPNGVAERQSRILMDMVSASLHHIEDYDAPEVVSNDVPPIMDPIPIPANEKPLRSILEANDKESC</sequence>
<dbReference type="AlphaFoldDB" id="A0AA88VIH2"/>
<organism evidence="1 2">
    <name type="scientific">Escallonia herrerae</name>
    <dbReference type="NCBI Taxonomy" id="1293975"/>
    <lineage>
        <taxon>Eukaryota</taxon>
        <taxon>Viridiplantae</taxon>
        <taxon>Streptophyta</taxon>
        <taxon>Embryophyta</taxon>
        <taxon>Tracheophyta</taxon>
        <taxon>Spermatophyta</taxon>
        <taxon>Magnoliopsida</taxon>
        <taxon>eudicotyledons</taxon>
        <taxon>Gunneridae</taxon>
        <taxon>Pentapetalae</taxon>
        <taxon>asterids</taxon>
        <taxon>campanulids</taxon>
        <taxon>Escalloniales</taxon>
        <taxon>Escalloniaceae</taxon>
        <taxon>Escallonia</taxon>
    </lineage>
</organism>